<feature type="compositionally biased region" description="Gly residues" evidence="1">
    <location>
        <begin position="21"/>
        <end position="32"/>
    </location>
</feature>
<reference evidence="3 4" key="1">
    <citation type="submission" date="2018-03" db="EMBL/GenBank/DDBJ databases">
        <title>Draft Genome Sequences of the Obligatory Marine Myxobacteria Enhygromyxa salina SWB007.</title>
        <authorList>
            <person name="Poehlein A."/>
            <person name="Moghaddam J.A."/>
            <person name="Harms H."/>
            <person name="Alanjari M."/>
            <person name="Koenig G.M."/>
            <person name="Daniel R."/>
            <person name="Schaeberle T.F."/>
        </authorList>
    </citation>
    <scope>NUCLEOTIDE SEQUENCE [LARGE SCALE GENOMIC DNA]</scope>
    <source>
        <strain evidence="3 4">SWB007</strain>
    </source>
</reference>
<name>A0A2S9XMF1_9BACT</name>
<accession>A0A2S9XMF1</accession>
<feature type="compositionally biased region" description="Acidic residues" evidence="1">
    <location>
        <begin position="53"/>
        <end position="70"/>
    </location>
</feature>
<organism evidence="3 4">
    <name type="scientific">Enhygromyxa salina</name>
    <dbReference type="NCBI Taxonomy" id="215803"/>
    <lineage>
        <taxon>Bacteria</taxon>
        <taxon>Pseudomonadati</taxon>
        <taxon>Myxococcota</taxon>
        <taxon>Polyangia</taxon>
        <taxon>Nannocystales</taxon>
        <taxon>Nannocystaceae</taxon>
        <taxon>Enhygromyxa</taxon>
    </lineage>
</organism>
<dbReference type="InterPro" id="IPR035234">
    <property type="entry name" value="IgGFc-bd_N"/>
</dbReference>
<sequence>MDCRDLALPCALLMLSGCGGGPEQRGDAGSGGIFTITSSGDGVDTNSTLETTGDGDGDGDGDTGDGDADDGGLKLDLGQIPDSESPMAPVIPETCVQAEAGESTVGCLFYGVDLDSHDQVENQQFAIAVSNVQVAQMATVQVEQKQGGVWNTIAGPAAVAPLDLYTFNLPAFSQDDSGVKVGGAYRVSSDVPIIAYQFNPIDGASSYLSDASMLYPVPTWDSINHVVGWKVTNDGSVQGAYLTVVAAHDGTQVTITPSAITLAGPNIPPSPAGVPFVVNLNEGDIAEVMTKTMNMGLTGTRVTSDPDHPVAVFSGNECTFIPTNVYACDHLEEQLSGVRLWGQHFIASRVPPRSASDTSLWQIYASEDATTITLTTDPAITGIPNNNFVLQAGQTVEFYVGGNAQTPGDFEIEADKPIAVLNYMTGSENAGAGTGDPAMVQLSPIEQFLPRYVVLVPGTWNNDVAVLARPTGATITLDGAPISDALFIPVADSGFEVARVPVTDGIHVFDGDQNKFSIIIVGYDQWDSYAYLGGTGTGVINPNPVG</sequence>
<dbReference type="PANTHER" id="PTHR46534">
    <property type="entry name" value="IGGFC_BINDING DOMAIN-CONTAINING PROTEIN"/>
    <property type="match status" value="1"/>
</dbReference>
<dbReference type="AlphaFoldDB" id="A0A2S9XMF1"/>
<dbReference type="Pfam" id="PF17517">
    <property type="entry name" value="IgGFc_binding"/>
    <property type="match status" value="1"/>
</dbReference>
<dbReference type="EMBL" id="PVNL01000144">
    <property type="protein sequence ID" value="PRP94022.1"/>
    <property type="molecule type" value="Genomic_DNA"/>
</dbReference>
<proteinExistence type="predicted"/>
<evidence type="ECO:0000313" key="4">
    <source>
        <dbReference type="Proteomes" id="UP000238823"/>
    </source>
</evidence>
<evidence type="ECO:0000313" key="3">
    <source>
        <dbReference type="EMBL" id="PRP94022.1"/>
    </source>
</evidence>
<dbReference type="PROSITE" id="PS51257">
    <property type="entry name" value="PROKAR_LIPOPROTEIN"/>
    <property type="match status" value="1"/>
</dbReference>
<feature type="region of interest" description="Disordered" evidence="1">
    <location>
        <begin position="21"/>
        <end position="85"/>
    </location>
</feature>
<dbReference type="RefSeq" id="WP_181234575.1">
    <property type="nucleotide sequence ID" value="NZ_PVNL01000144.1"/>
</dbReference>
<protein>
    <recommendedName>
        <fullName evidence="2">IgGFc-binding protein N-terminal domain-containing protein</fullName>
    </recommendedName>
</protein>
<dbReference type="PANTHER" id="PTHR46534:SF1">
    <property type="entry name" value="IGGFC-BINDING PROTEIN N-TERMINAL DOMAIN-CONTAINING PROTEIN"/>
    <property type="match status" value="1"/>
</dbReference>
<comment type="caution">
    <text evidence="3">The sequence shown here is derived from an EMBL/GenBank/DDBJ whole genome shotgun (WGS) entry which is preliminary data.</text>
</comment>
<gene>
    <name evidence="3" type="ORF">ENSA7_78860</name>
</gene>
<feature type="domain" description="IgGFc-binding protein N-terminal" evidence="2">
    <location>
        <begin position="210"/>
        <end position="522"/>
    </location>
</feature>
<evidence type="ECO:0000256" key="1">
    <source>
        <dbReference type="SAM" id="MobiDB-lite"/>
    </source>
</evidence>
<feature type="compositionally biased region" description="Low complexity" evidence="1">
    <location>
        <begin position="33"/>
        <end position="52"/>
    </location>
</feature>
<evidence type="ECO:0000259" key="2">
    <source>
        <dbReference type="Pfam" id="PF17517"/>
    </source>
</evidence>
<dbReference type="Proteomes" id="UP000238823">
    <property type="component" value="Unassembled WGS sequence"/>
</dbReference>